<evidence type="ECO:0000313" key="2">
    <source>
        <dbReference type="EMBL" id="GMA30335.1"/>
    </source>
</evidence>
<keyword evidence="1" id="KW-1133">Transmembrane helix</keyword>
<keyword evidence="1" id="KW-0472">Membrane</keyword>
<dbReference type="Proteomes" id="UP001157161">
    <property type="component" value="Unassembled WGS sequence"/>
</dbReference>
<reference evidence="2" key="1">
    <citation type="journal article" date="2014" name="Int. J. Syst. Evol. Microbiol.">
        <title>Complete genome sequence of Corynebacterium casei LMG S-19264T (=DSM 44701T), isolated from a smear-ripened cheese.</title>
        <authorList>
            <consortium name="US DOE Joint Genome Institute (JGI-PGF)"/>
            <person name="Walter F."/>
            <person name="Albersmeier A."/>
            <person name="Kalinowski J."/>
            <person name="Ruckert C."/>
        </authorList>
    </citation>
    <scope>NUCLEOTIDE SEQUENCE</scope>
    <source>
        <strain evidence="2">NBRC 112290</strain>
    </source>
</reference>
<evidence type="ECO:0000313" key="3">
    <source>
        <dbReference type="Proteomes" id="UP001157161"/>
    </source>
</evidence>
<keyword evidence="3" id="KW-1185">Reference proteome</keyword>
<organism evidence="2 3">
    <name type="scientific">Litorihabitans aurantiacus</name>
    <dbReference type="NCBI Taxonomy" id="1930061"/>
    <lineage>
        <taxon>Bacteria</taxon>
        <taxon>Bacillati</taxon>
        <taxon>Actinomycetota</taxon>
        <taxon>Actinomycetes</taxon>
        <taxon>Micrococcales</taxon>
        <taxon>Beutenbergiaceae</taxon>
        <taxon>Litorihabitans</taxon>
    </lineage>
</organism>
<proteinExistence type="predicted"/>
<comment type="caution">
    <text evidence="2">The sequence shown here is derived from an EMBL/GenBank/DDBJ whole genome shotgun (WGS) entry which is preliminary data.</text>
</comment>
<keyword evidence="1" id="KW-0812">Transmembrane</keyword>
<name>A0AA37URR3_9MICO</name>
<sequence length="66" mass="7114">MLGAVTCLYLVTPLAGRDPLQYQVAGVILVIGLVLWAVTYAINARLGIRPTRFADPENFDTRGPVG</sequence>
<feature type="transmembrane region" description="Helical" evidence="1">
    <location>
        <begin position="20"/>
        <end position="42"/>
    </location>
</feature>
<accession>A0AA37URR3</accession>
<protein>
    <submittedName>
        <fullName evidence="2">Uncharacterized protein</fullName>
    </submittedName>
</protein>
<gene>
    <name evidence="2" type="ORF">GCM10025875_03270</name>
</gene>
<dbReference type="EMBL" id="BSUM01000001">
    <property type="protein sequence ID" value="GMA30335.1"/>
    <property type="molecule type" value="Genomic_DNA"/>
</dbReference>
<dbReference type="AlphaFoldDB" id="A0AA37URR3"/>
<reference evidence="2" key="2">
    <citation type="submission" date="2023-02" db="EMBL/GenBank/DDBJ databases">
        <authorList>
            <person name="Sun Q."/>
            <person name="Mori K."/>
        </authorList>
    </citation>
    <scope>NUCLEOTIDE SEQUENCE</scope>
    <source>
        <strain evidence="2">NBRC 112290</strain>
    </source>
</reference>
<evidence type="ECO:0000256" key="1">
    <source>
        <dbReference type="SAM" id="Phobius"/>
    </source>
</evidence>